<evidence type="ECO:0000259" key="1">
    <source>
        <dbReference type="SMART" id="SM00860"/>
    </source>
</evidence>
<gene>
    <name evidence="2" type="ORF">ACFO6V_04050</name>
</gene>
<dbReference type="InterPro" id="IPR037883">
    <property type="entry name" value="Knr4/Smi1-like_sf"/>
</dbReference>
<proteinExistence type="predicted"/>
<dbReference type="RefSeq" id="WP_377132491.1">
    <property type="nucleotide sequence ID" value="NZ_JBHSFI010000002.1"/>
</dbReference>
<organism evidence="2 3">
    <name type="scientific">Promicromonospora alba</name>
    <dbReference type="NCBI Taxonomy" id="1616110"/>
    <lineage>
        <taxon>Bacteria</taxon>
        <taxon>Bacillati</taxon>
        <taxon>Actinomycetota</taxon>
        <taxon>Actinomycetes</taxon>
        <taxon>Micrococcales</taxon>
        <taxon>Promicromonosporaceae</taxon>
        <taxon>Promicromonospora</taxon>
    </lineage>
</organism>
<dbReference type="Gene3D" id="3.40.1580.10">
    <property type="entry name" value="SMI1/KNR4-like"/>
    <property type="match status" value="1"/>
</dbReference>
<evidence type="ECO:0000313" key="3">
    <source>
        <dbReference type="Proteomes" id="UP001596011"/>
    </source>
</evidence>
<reference evidence="3" key="1">
    <citation type="journal article" date="2019" name="Int. J. Syst. Evol. Microbiol.">
        <title>The Global Catalogue of Microorganisms (GCM) 10K type strain sequencing project: providing services to taxonomists for standard genome sequencing and annotation.</title>
        <authorList>
            <consortium name="The Broad Institute Genomics Platform"/>
            <consortium name="The Broad Institute Genome Sequencing Center for Infectious Disease"/>
            <person name="Wu L."/>
            <person name="Ma J."/>
        </authorList>
    </citation>
    <scope>NUCLEOTIDE SEQUENCE [LARGE SCALE GENOMIC DNA]</scope>
    <source>
        <strain evidence="3">CCUG 42722</strain>
    </source>
</reference>
<keyword evidence="3" id="KW-1185">Reference proteome</keyword>
<dbReference type="Pfam" id="PF09346">
    <property type="entry name" value="SMI1_KNR4"/>
    <property type="match status" value="1"/>
</dbReference>
<dbReference type="SMART" id="SM00860">
    <property type="entry name" value="SMI1_KNR4"/>
    <property type="match status" value="1"/>
</dbReference>
<dbReference type="EMBL" id="JBHSFI010000002">
    <property type="protein sequence ID" value="MFC4627393.1"/>
    <property type="molecule type" value="Genomic_DNA"/>
</dbReference>
<comment type="caution">
    <text evidence="2">The sequence shown here is derived from an EMBL/GenBank/DDBJ whole genome shotgun (WGS) entry which is preliminary data.</text>
</comment>
<dbReference type="Proteomes" id="UP001596011">
    <property type="component" value="Unassembled WGS sequence"/>
</dbReference>
<accession>A0ABV9HD64</accession>
<sequence length="182" mass="20078">MIHDANFWLDLVSRFGAQNARIAQADVNSIWGYTGPEPGASELALLEVENSLGFEIPSEYREFLVVSNGWKGFYQDVSLLGTDSIVNSEELTRAWELIESADEGSGGLLQVSRQSFLPIAVSKSDIDVFLIGTGGRGEVRWIAGQEIERFNSFSDFFAGMLVYNTDTLNDLLRDPWLGSDGS</sequence>
<dbReference type="InterPro" id="IPR018958">
    <property type="entry name" value="Knr4/Smi1-like_dom"/>
</dbReference>
<name>A0ABV9HD64_9MICO</name>
<dbReference type="SUPFAM" id="SSF160631">
    <property type="entry name" value="SMI1/KNR4-like"/>
    <property type="match status" value="1"/>
</dbReference>
<evidence type="ECO:0000313" key="2">
    <source>
        <dbReference type="EMBL" id="MFC4627393.1"/>
    </source>
</evidence>
<feature type="domain" description="Knr4/Smi1-like" evidence="1">
    <location>
        <begin position="39"/>
        <end position="159"/>
    </location>
</feature>
<protein>
    <submittedName>
        <fullName evidence="2">SMI1/KNR4 family protein</fullName>
    </submittedName>
</protein>